<dbReference type="AlphaFoldDB" id="A0A9P6MCT8"/>
<organism evidence="1 2">
    <name type="scientific">Modicella reniformis</name>
    <dbReference type="NCBI Taxonomy" id="1440133"/>
    <lineage>
        <taxon>Eukaryota</taxon>
        <taxon>Fungi</taxon>
        <taxon>Fungi incertae sedis</taxon>
        <taxon>Mucoromycota</taxon>
        <taxon>Mortierellomycotina</taxon>
        <taxon>Mortierellomycetes</taxon>
        <taxon>Mortierellales</taxon>
        <taxon>Mortierellaceae</taxon>
        <taxon>Modicella</taxon>
    </lineage>
</organism>
<name>A0A9P6MCT8_9FUNG</name>
<comment type="caution">
    <text evidence="1">The sequence shown here is derived from an EMBL/GenBank/DDBJ whole genome shotgun (WGS) entry which is preliminary data.</text>
</comment>
<sequence>MGQRFLLHRCGPKVSYYANPLELNESLCPLYRNLDLARVWLQRVGLKLDKATEHEDLLELTDAEYPLEFLERYKDQDPVKINGFLSGYWKSLERYADPDRLLQTLEQVRTENMLEVENRGDPQITRNAEVEVQGKRKSYLELCMQARCCGPLCEGIMHRNVVGDLRAYDQDMSAAHWGEHFWSKEQSEFASSGQDLKSWSA</sequence>
<evidence type="ECO:0000313" key="2">
    <source>
        <dbReference type="Proteomes" id="UP000749646"/>
    </source>
</evidence>
<protein>
    <submittedName>
        <fullName evidence="1">Uncharacterized protein</fullName>
    </submittedName>
</protein>
<keyword evidence="2" id="KW-1185">Reference proteome</keyword>
<accession>A0A9P6MCT8</accession>
<proteinExistence type="predicted"/>
<dbReference type="Proteomes" id="UP000749646">
    <property type="component" value="Unassembled WGS sequence"/>
</dbReference>
<evidence type="ECO:0000313" key="1">
    <source>
        <dbReference type="EMBL" id="KAF9992478.1"/>
    </source>
</evidence>
<dbReference type="OrthoDB" id="529273at2759"/>
<reference evidence="1" key="1">
    <citation type="journal article" date="2020" name="Fungal Divers.">
        <title>Resolving the Mortierellaceae phylogeny through synthesis of multi-gene phylogenetics and phylogenomics.</title>
        <authorList>
            <person name="Vandepol N."/>
            <person name="Liber J."/>
            <person name="Desiro A."/>
            <person name="Na H."/>
            <person name="Kennedy M."/>
            <person name="Barry K."/>
            <person name="Grigoriev I.V."/>
            <person name="Miller A.N."/>
            <person name="O'Donnell K."/>
            <person name="Stajich J.E."/>
            <person name="Bonito G."/>
        </authorList>
    </citation>
    <scope>NUCLEOTIDE SEQUENCE</scope>
    <source>
        <strain evidence="1">MES-2147</strain>
    </source>
</reference>
<dbReference type="EMBL" id="JAAAHW010002182">
    <property type="protein sequence ID" value="KAF9992478.1"/>
    <property type="molecule type" value="Genomic_DNA"/>
</dbReference>
<gene>
    <name evidence="1" type="ORF">BGZ65_012192</name>
</gene>